<dbReference type="EMBL" id="KV441497">
    <property type="protein sequence ID" value="OAG14782.1"/>
    <property type="molecule type" value="Genomic_DNA"/>
</dbReference>
<proteinExistence type="predicted"/>
<name>A0A177D6N7_ALTAL</name>
<keyword evidence="2" id="KW-1185">Reference proteome</keyword>
<evidence type="ECO:0000313" key="1">
    <source>
        <dbReference type="EMBL" id="OAG14782.1"/>
    </source>
</evidence>
<protein>
    <submittedName>
        <fullName evidence="1">Uncharacterized protein</fullName>
    </submittedName>
</protein>
<dbReference type="Proteomes" id="UP000077248">
    <property type="component" value="Unassembled WGS sequence"/>
</dbReference>
<dbReference type="RefSeq" id="XP_018380203.1">
    <property type="nucleotide sequence ID" value="XM_018531901.1"/>
</dbReference>
<reference evidence="1 2" key="1">
    <citation type="submission" date="2016-05" db="EMBL/GenBank/DDBJ databases">
        <title>Comparative analysis of secretome profiles of manganese(II)-oxidizing ascomycete fungi.</title>
        <authorList>
            <consortium name="DOE Joint Genome Institute"/>
            <person name="Zeiner C.A."/>
            <person name="Purvine S.O."/>
            <person name="Zink E.M."/>
            <person name="Wu S."/>
            <person name="Pasa-Tolic L."/>
            <person name="Chaput D.L."/>
            <person name="Haridas S."/>
            <person name="Grigoriev I.V."/>
            <person name="Santelli C.M."/>
            <person name="Hansel C.M."/>
        </authorList>
    </citation>
    <scope>NUCLEOTIDE SEQUENCE [LARGE SCALE GENOMIC DNA]</scope>
    <source>
        <strain evidence="1 2">SRC1lrK2f</strain>
    </source>
</reference>
<organism evidence="1 2">
    <name type="scientific">Alternaria alternata</name>
    <name type="common">Alternaria rot fungus</name>
    <name type="synonym">Torula alternata</name>
    <dbReference type="NCBI Taxonomy" id="5599"/>
    <lineage>
        <taxon>Eukaryota</taxon>
        <taxon>Fungi</taxon>
        <taxon>Dikarya</taxon>
        <taxon>Ascomycota</taxon>
        <taxon>Pezizomycotina</taxon>
        <taxon>Dothideomycetes</taxon>
        <taxon>Pleosporomycetidae</taxon>
        <taxon>Pleosporales</taxon>
        <taxon>Pleosporineae</taxon>
        <taxon>Pleosporaceae</taxon>
        <taxon>Alternaria</taxon>
        <taxon>Alternaria sect. Alternaria</taxon>
        <taxon>Alternaria alternata complex</taxon>
    </lineage>
</organism>
<accession>A0A177D6N7</accession>
<gene>
    <name evidence="1" type="ORF">CC77DRAFT_492889</name>
</gene>
<evidence type="ECO:0000313" key="2">
    <source>
        <dbReference type="Proteomes" id="UP000077248"/>
    </source>
</evidence>
<dbReference type="GeneID" id="29117495"/>
<dbReference type="VEuPathDB" id="FungiDB:CC77DRAFT_492889"/>
<dbReference type="KEGG" id="aalt:CC77DRAFT_492889"/>
<dbReference type="AlphaFoldDB" id="A0A177D6N7"/>
<sequence>MPLPRAGSTVRAVLAFADKLLAAESCKLNTSAAPPSRNVGTTAHAPPLNQYILATYCMTRMLEQRPRFPTTKPSTSLGSLIPADRPMLFHFQSHVPHERCAFSAERLRLSRSPEDLLWLVPLWRARQGLGRLYLRHDYTILGGTVAI</sequence>